<dbReference type="GO" id="GO:0005524">
    <property type="term" value="F:ATP binding"/>
    <property type="evidence" value="ECO:0007669"/>
    <property type="project" value="InterPro"/>
</dbReference>
<reference evidence="3 4" key="1">
    <citation type="submission" date="2020-08" db="EMBL/GenBank/DDBJ databases">
        <title>Sequencing the genomes of 1000 actinobacteria strains.</title>
        <authorList>
            <person name="Klenk H.-P."/>
        </authorList>
    </citation>
    <scope>NUCLEOTIDE SEQUENCE [LARGE SCALE GENOMIC DNA]</scope>
    <source>
        <strain evidence="3 4">DSM 45486</strain>
    </source>
</reference>
<proteinExistence type="predicted"/>
<dbReference type="GO" id="GO:0009432">
    <property type="term" value="P:SOS response"/>
    <property type="evidence" value="ECO:0007669"/>
    <property type="project" value="UniProtKB-KW"/>
</dbReference>
<keyword evidence="4" id="KW-1185">Reference proteome</keyword>
<dbReference type="Gene3D" id="3.40.50.300">
    <property type="entry name" value="P-loop containing nucleotide triphosphate hydrolases"/>
    <property type="match status" value="2"/>
</dbReference>
<keyword evidence="1" id="KW-0227">DNA damage</keyword>
<keyword evidence="1" id="KW-0742">SOS response</keyword>
<dbReference type="PANTHER" id="PTHR32182:SF22">
    <property type="entry name" value="ATP-DEPENDENT ENDONUCLEASE, OLD FAMILY-RELATED"/>
    <property type="match status" value="1"/>
</dbReference>
<dbReference type="InterPro" id="IPR014555">
    <property type="entry name" value="RecF-like"/>
</dbReference>
<dbReference type="Proteomes" id="UP000552097">
    <property type="component" value="Unassembled WGS sequence"/>
</dbReference>
<dbReference type="PIRSF" id="PIRSF029347">
    <property type="entry name" value="RecF"/>
    <property type="match status" value="1"/>
</dbReference>
<evidence type="ECO:0000259" key="2">
    <source>
        <dbReference type="Pfam" id="PF13304"/>
    </source>
</evidence>
<dbReference type="EMBL" id="JACHMO010000001">
    <property type="protein sequence ID" value="MBB5807747.1"/>
    <property type="molecule type" value="Genomic_DNA"/>
</dbReference>
<feature type="domain" description="ATPase AAA-type core" evidence="2">
    <location>
        <begin position="213"/>
        <end position="307"/>
    </location>
</feature>
<sequence length="360" mass="39281">MTDRELKSIEIEGYASIRSATVSLGRLNVLVGANGAGKSNFVRVFELLGRLVESDLGFFVGLNGGASALLNSTATRLRLALTGSIEQYEAVLVSASDDEFIFAHESVGWAVPVEVGRGNRETRLHETAETGVNQAASGMIDFLRGCRVYHFHDTSRNAPVKQLVPTADNLSLRNDAGNLAAVLLALIESGDSADQAAYRRIVGVIRQVAPFFRDFVLSAEKSDSVRLRWRQADSDAVFSANQMSDGTLRFVCLATLLLHPRLPSLVVLDEPELGLHPYAVVQLAGLLRQASVRSQVLIATQSVTLMNQFEIDDLIVVERVDGASEFIRPDRERLGEWLNEYSLGELWEKNLIGGRPGGST</sequence>
<dbReference type="SUPFAM" id="SSF52540">
    <property type="entry name" value="P-loop containing nucleoside triphosphate hydrolases"/>
    <property type="match status" value="1"/>
</dbReference>
<dbReference type="GO" id="GO:0000731">
    <property type="term" value="P:DNA synthesis involved in DNA repair"/>
    <property type="evidence" value="ECO:0007669"/>
    <property type="project" value="TreeGrafter"/>
</dbReference>
<comment type="caution">
    <text evidence="3">The sequence shown here is derived from an EMBL/GenBank/DDBJ whole genome shotgun (WGS) entry which is preliminary data.</text>
</comment>
<protein>
    <submittedName>
        <fullName evidence="3">Putative ATPase</fullName>
    </submittedName>
</protein>
<dbReference type="GO" id="GO:0006302">
    <property type="term" value="P:double-strand break repair"/>
    <property type="evidence" value="ECO:0007669"/>
    <property type="project" value="TreeGrafter"/>
</dbReference>
<name>A0A7W9M525_9PSEU</name>
<dbReference type="GO" id="GO:0016887">
    <property type="term" value="F:ATP hydrolysis activity"/>
    <property type="evidence" value="ECO:0007669"/>
    <property type="project" value="InterPro"/>
</dbReference>
<dbReference type="InterPro" id="IPR027417">
    <property type="entry name" value="P-loop_NTPase"/>
</dbReference>
<evidence type="ECO:0000256" key="1">
    <source>
        <dbReference type="ARBA" id="ARBA00023236"/>
    </source>
</evidence>
<dbReference type="RefSeq" id="WP_184927751.1">
    <property type="nucleotide sequence ID" value="NZ_JACHMO010000001.1"/>
</dbReference>
<evidence type="ECO:0000313" key="3">
    <source>
        <dbReference type="EMBL" id="MBB5807747.1"/>
    </source>
</evidence>
<organism evidence="3 4">
    <name type="scientific">Saccharothrix ecbatanensis</name>
    <dbReference type="NCBI Taxonomy" id="1105145"/>
    <lineage>
        <taxon>Bacteria</taxon>
        <taxon>Bacillati</taxon>
        <taxon>Actinomycetota</taxon>
        <taxon>Actinomycetes</taxon>
        <taxon>Pseudonocardiales</taxon>
        <taxon>Pseudonocardiaceae</taxon>
        <taxon>Saccharothrix</taxon>
    </lineage>
</organism>
<dbReference type="InterPro" id="IPR003959">
    <property type="entry name" value="ATPase_AAA_core"/>
</dbReference>
<dbReference type="AlphaFoldDB" id="A0A7W9M525"/>
<dbReference type="Pfam" id="PF13304">
    <property type="entry name" value="AAA_21"/>
    <property type="match status" value="2"/>
</dbReference>
<gene>
    <name evidence="3" type="ORF">F4560_007515</name>
</gene>
<dbReference type="PANTHER" id="PTHR32182">
    <property type="entry name" value="DNA REPLICATION AND REPAIR PROTEIN RECF"/>
    <property type="match status" value="1"/>
</dbReference>
<dbReference type="CDD" id="cd00267">
    <property type="entry name" value="ABC_ATPase"/>
    <property type="match status" value="1"/>
</dbReference>
<accession>A0A7W9M525</accession>
<feature type="domain" description="ATPase AAA-type core" evidence="2">
    <location>
        <begin position="27"/>
        <end position="62"/>
    </location>
</feature>
<evidence type="ECO:0000313" key="4">
    <source>
        <dbReference type="Proteomes" id="UP000552097"/>
    </source>
</evidence>